<name>A0AB33BJL0_MICA7</name>
<reference evidence="1 2" key="1">
    <citation type="journal article" date="2018" name="Harmful Algae">
        <title>The highly heterogeneous methylated genomes and diverse restriction-modification systems of bloom-forming Microcystis.</title>
        <authorList>
            <person name="Zhao L."/>
            <person name="Song Y."/>
            <person name="Li L."/>
            <person name="Gan N."/>
            <person name="Brand J.J."/>
            <person name="Song L."/>
        </authorList>
    </citation>
    <scope>NUCLEOTIDE SEQUENCE [LARGE SCALE GENOMIC DNA]</scope>
    <source>
        <strain evidence="1 2">PCC 7806SL</strain>
    </source>
</reference>
<accession>A0AB33BJL0</accession>
<evidence type="ECO:0000313" key="2">
    <source>
        <dbReference type="Proteomes" id="UP000192439"/>
    </source>
</evidence>
<sequence length="45" mass="5240">MVRFYPFCRKKPPWSIPIKDTDWDTALQPDSTLTFLEKTPPSATL</sequence>
<protein>
    <submittedName>
        <fullName evidence="1">Uncharacterized protein</fullName>
    </submittedName>
</protein>
<evidence type="ECO:0000313" key="1">
    <source>
        <dbReference type="EMBL" id="ARI80315.1"/>
    </source>
</evidence>
<proteinExistence type="predicted"/>
<dbReference type="EMBL" id="CP020771">
    <property type="protein sequence ID" value="ARI80315.1"/>
    <property type="molecule type" value="Genomic_DNA"/>
</dbReference>
<keyword evidence="2" id="KW-1185">Reference proteome</keyword>
<organism evidence="1 2">
    <name type="scientific">Microcystis aeruginosa PCC 7806SL</name>
    <dbReference type="NCBI Taxonomy" id="1903187"/>
    <lineage>
        <taxon>Bacteria</taxon>
        <taxon>Bacillati</taxon>
        <taxon>Cyanobacteriota</taxon>
        <taxon>Cyanophyceae</taxon>
        <taxon>Oscillatoriophycideae</taxon>
        <taxon>Chroococcales</taxon>
        <taxon>Microcystaceae</taxon>
        <taxon>Microcystis</taxon>
    </lineage>
</organism>
<dbReference type="AlphaFoldDB" id="A0AB33BJL0"/>
<dbReference type="Proteomes" id="UP000192439">
    <property type="component" value="Chromosome"/>
</dbReference>
<gene>
    <name evidence="1" type="ORF">BH695_1034</name>
</gene>